<dbReference type="EMBL" id="CAJVPU010012609">
    <property type="protein sequence ID" value="CAG8624996.1"/>
    <property type="molecule type" value="Genomic_DNA"/>
</dbReference>
<sequence length="73" mass="8432">IFIDKSDRGEIEKQFLESDMINENLPIIKEKFHTIYTSIYTSKPLNTLEISKRLSNLNLNGSKSVGIEIQIDF</sequence>
<dbReference type="Proteomes" id="UP000789702">
    <property type="component" value="Unassembled WGS sequence"/>
</dbReference>
<keyword evidence="2" id="KW-1185">Reference proteome</keyword>
<feature type="non-terminal residue" evidence="1">
    <location>
        <position position="1"/>
    </location>
</feature>
<name>A0ACA9N599_9GLOM</name>
<organism evidence="1 2">
    <name type="scientific">Dentiscutata heterogama</name>
    <dbReference type="NCBI Taxonomy" id="1316150"/>
    <lineage>
        <taxon>Eukaryota</taxon>
        <taxon>Fungi</taxon>
        <taxon>Fungi incertae sedis</taxon>
        <taxon>Mucoromycota</taxon>
        <taxon>Glomeromycotina</taxon>
        <taxon>Glomeromycetes</taxon>
        <taxon>Diversisporales</taxon>
        <taxon>Gigasporaceae</taxon>
        <taxon>Dentiscutata</taxon>
    </lineage>
</organism>
<evidence type="ECO:0000313" key="2">
    <source>
        <dbReference type="Proteomes" id="UP000789702"/>
    </source>
</evidence>
<accession>A0ACA9N599</accession>
<reference evidence="1" key="1">
    <citation type="submission" date="2021-06" db="EMBL/GenBank/DDBJ databases">
        <authorList>
            <person name="Kallberg Y."/>
            <person name="Tangrot J."/>
            <person name="Rosling A."/>
        </authorList>
    </citation>
    <scope>NUCLEOTIDE SEQUENCE</scope>
    <source>
        <strain evidence="1">IL203A</strain>
    </source>
</reference>
<protein>
    <submittedName>
        <fullName evidence="1">990_t:CDS:1</fullName>
    </submittedName>
</protein>
<comment type="caution">
    <text evidence="1">The sequence shown here is derived from an EMBL/GenBank/DDBJ whole genome shotgun (WGS) entry which is preliminary data.</text>
</comment>
<gene>
    <name evidence="1" type="ORF">DHETER_LOCUS8169</name>
</gene>
<evidence type="ECO:0000313" key="1">
    <source>
        <dbReference type="EMBL" id="CAG8624996.1"/>
    </source>
</evidence>
<proteinExistence type="predicted"/>